<sequence length="138" mass="14445">MPASSPRPPAGVTALASAFVVAGVLHLVRPDLFEPIVPRRLPAKRELVLGSGVAEIACGAGLLVPRTRALAGRPSALLLVGVFPANVQMCVSYGQRALRTRRPAHVASFAATVVRLPLQWPMIRTALGVAGVRRASEG</sequence>
<dbReference type="Proteomes" id="UP000605670">
    <property type="component" value="Unassembled WGS sequence"/>
</dbReference>
<dbReference type="EMBL" id="BMEM01000005">
    <property type="protein sequence ID" value="GGF58520.1"/>
    <property type="molecule type" value="Genomic_DNA"/>
</dbReference>
<evidence type="ECO:0000313" key="1">
    <source>
        <dbReference type="EMBL" id="GGF58520.1"/>
    </source>
</evidence>
<reference evidence="1" key="1">
    <citation type="journal article" date="2014" name="Int. J. Syst. Evol. Microbiol.">
        <title>Complete genome sequence of Corynebacterium casei LMG S-19264T (=DSM 44701T), isolated from a smear-ripened cheese.</title>
        <authorList>
            <consortium name="US DOE Joint Genome Institute (JGI-PGF)"/>
            <person name="Walter F."/>
            <person name="Albersmeier A."/>
            <person name="Kalinowski J."/>
            <person name="Ruckert C."/>
        </authorList>
    </citation>
    <scope>NUCLEOTIDE SEQUENCE</scope>
    <source>
        <strain evidence="1">CGMCC 1.12160</strain>
    </source>
</reference>
<evidence type="ECO:0000313" key="2">
    <source>
        <dbReference type="Proteomes" id="UP000605670"/>
    </source>
</evidence>
<comment type="caution">
    <text evidence="1">The sequence shown here is derived from an EMBL/GenBank/DDBJ whole genome shotgun (WGS) entry which is preliminary data.</text>
</comment>
<proteinExistence type="predicted"/>
<dbReference type="PANTHER" id="PTHR36974:SF1">
    <property type="entry name" value="DOXX FAMILY MEMBRANE PROTEIN"/>
    <property type="match status" value="1"/>
</dbReference>
<keyword evidence="2" id="KW-1185">Reference proteome</keyword>
<dbReference type="RefSeq" id="WP_188431828.1">
    <property type="nucleotide sequence ID" value="NZ_BAABKH010000006.1"/>
</dbReference>
<accession>A0A917BTQ9</accession>
<name>A0A917BTQ9_9MICO</name>
<dbReference type="PANTHER" id="PTHR36974">
    <property type="entry name" value="MEMBRANE PROTEIN-RELATED"/>
    <property type="match status" value="1"/>
</dbReference>
<organism evidence="1 2">
    <name type="scientific">Ornithinimicrobium tianjinense</name>
    <dbReference type="NCBI Taxonomy" id="1195761"/>
    <lineage>
        <taxon>Bacteria</taxon>
        <taxon>Bacillati</taxon>
        <taxon>Actinomycetota</taxon>
        <taxon>Actinomycetes</taxon>
        <taxon>Micrococcales</taxon>
        <taxon>Ornithinimicrobiaceae</taxon>
        <taxon>Ornithinimicrobium</taxon>
    </lineage>
</organism>
<protein>
    <submittedName>
        <fullName evidence="1">Membrane protein</fullName>
    </submittedName>
</protein>
<reference evidence="1" key="2">
    <citation type="submission" date="2020-09" db="EMBL/GenBank/DDBJ databases">
        <authorList>
            <person name="Sun Q."/>
            <person name="Zhou Y."/>
        </authorList>
    </citation>
    <scope>NUCLEOTIDE SEQUENCE</scope>
    <source>
        <strain evidence="1">CGMCC 1.12160</strain>
    </source>
</reference>
<gene>
    <name evidence="1" type="ORF">GCM10011366_27920</name>
</gene>
<dbReference type="AlphaFoldDB" id="A0A917BTQ9"/>